<dbReference type="Proteomes" id="UP000000845">
    <property type="component" value="Chromosome"/>
</dbReference>
<dbReference type="AlphaFoldDB" id="D1AR54"/>
<evidence type="ECO:0000313" key="2">
    <source>
        <dbReference type="Proteomes" id="UP000000845"/>
    </source>
</evidence>
<name>D1AR54_SEBTE</name>
<dbReference type="KEGG" id="str:Sterm_0870"/>
<reference evidence="1 2" key="2">
    <citation type="journal article" date="2010" name="Stand. Genomic Sci.">
        <title>Complete genome sequence of Sebaldella termitidis type strain (NCTC 11300).</title>
        <authorList>
            <person name="Harmon-Smith M."/>
            <person name="Celia L."/>
            <person name="Chertkov O."/>
            <person name="Lapidus A."/>
            <person name="Copeland A."/>
            <person name="Glavina Del Rio T."/>
            <person name="Nolan M."/>
            <person name="Lucas S."/>
            <person name="Tice H."/>
            <person name="Cheng J.F."/>
            <person name="Han C."/>
            <person name="Detter J.C."/>
            <person name="Bruce D."/>
            <person name="Goodwin L."/>
            <person name="Pitluck S."/>
            <person name="Pati A."/>
            <person name="Liolios K."/>
            <person name="Ivanova N."/>
            <person name="Mavromatis K."/>
            <person name="Mikhailova N."/>
            <person name="Chen A."/>
            <person name="Palaniappan K."/>
            <person name="Land M."/>
            <person name="Hauser L."/>
            <person name="Chang Y.J."/>
            <person name="Jeffries C.D."/>
            <person name="Brettin T."/>
            <person name="Goker M."/>
            <person name="Beck B."/>
            <person name="Bristow J."/>
            <person name="Eisen J.A."/>
            <person name="Markowitz V."/>
            <person name="Hugenholtz P."/>
            <person name="Kyrpides N.C."/>
            <person name="Klenk H.P."/>
            <person name="Chen F."/>
        </authorList>
    </citation>
    <scope>NUCLEOTIDE SEQUENCE [LARGE SCALE GENOMIC DNA]</scope>
    <source>
        <strain evidence="2">ATCC 33386 / NCTC 11300</strain>
    </source>
</reference>
<dbReference type="EMBL" id="CP001739">
    <property type="protein sequence ID" value="ACZ07742.1"/>
    <property type="molecule type" value="Genomic_DNA"/>
</dbReference>
<dbReference type="STRING" id="526218.Sterm_0870"/>
<protein>
    <submittedName>
        <fullName evidence="1">Uncharacterized protein</fullName>
    </submittedName>
</protein>
<dbReference type="HOGENOM" id="CLU_2131789_0_0_0"/>
<organism evidence="1 2">
    <name type="scientific">Sebaldella termitidis (strain ATCC 33386 / NCTC 11300)</name>
    <dbReference type="NCBI Taxonomy" id="526218"/>
    <lineage>
        <taxon>Bacteria</taxon>
        <taxon>Fusobacteriati</taxon>
        <taxon>Fusobacteriota</taxon>
        <taxon>Fusobacteriia</taxon>
        <taxon>Fusobacteriales</taxon>
        <taxon>Leptotrichiaceae</taxon>
        <taxon>Sebaldella</taxon>
    </lineage>
</organism>
<dbReference type="RefSeq" id="WP_012860338.1">
    <property type="nucleotide sequence ID" value="NC_013517.1"/>
</dbReference>
<evidence type="ECO:0000313" key="1">
    <source>
        <dbReference type="EMBL" id="ACZ07742.1"/>
    </source>
</evidence>
<proteinExistence type="predicted"/>
<accession>D1AR54</accession>
<gene>
    <name evidence="1" type="ordered locus">Sterm_0870</name>
</gene>
<keyword evidence="2" id="KW-1185">Reference proteome</keyword>
<sequence length="112" mass="13193">MLSKIRLTYDKESSNNTKFIIDDGTNQRIIRLSVYYVLGSWYVDISDNENYLLYGKIINTWVDLFELLKIYYKDFPDLKLMALPSNIQGINKNFVEDLPGVLQEIYLLQEDV</sequence>
<reference evidence="2" key="1">
    <citation type="submission" date="2009-09" db="EMBL/GenBank/DDBJ databases">
        <title>The complete chromosome of Sebaldella termitidis ATCC 33386.</title>
        <authorList>
            <consortium name="US DOE Joint Genome Institute (JGI-PGF)"/>
            <person name="Lucas S."/>
            <person name="Copeland A."/>
            <person name="Lapidus A."/>
            <person name="Glavina del Rio T."/>
            <person name="Dalin E."/>
            <person name="Tice H."/>
            <person name="Bruce D."/>
            <person name="Goodwin L."/>
            <person name="Pitluck S."/>
            <person name="Kyrpides N."/>
            <person name="Mavromatis K."/>
            <person name="Ivanova N."/>
            <person name="Mikhailova N."/>
            <person name="Sims D."/>
            <person name="Meincke L."/>
            <person name="Brettin T."/>
            <person name="Detter J.C."/>
            <person name="Han C."/>
            <person name="Larimer F."/>
            <person name="Land M."/>
            <person name="Hauser L."/>
            <person name="Markowitz V."/>
            <person name="Cheng J.F."/>
            <person name="Hugenholtz P."/>
            <person name="Woyke T."/>
            <person name="Wu D."/>
            <person name="Eisen J.A."/>
        </authorList>
    </citation>
    <scope>NUCLEOTIDE SEQUENCE [LARGE SCALE GENOMIC DNA]</scope>
    <source>
        <strain evidence="2">ATCC 33386 / NCTC 11300</strain>
    </source>
</reference>
<dbReference type="eggNOG" id="ENOG502ZS33">
    <property type="taxonomic scope" value="Bacteria"/>
</dbReference>